<dbReference type="CDD" id="cd07034">
    <property type="entry name" value="TPP_PYR_PFOR_IOR-alpha_like"/>
    <property type="match status" value="1"/>
</dbReference>
<feature type="domain" description="Pyruvate:ferredoxin oxidoreductase core" evidence="5">
    <location>
        <begin position="556"/>
        <end position="618"/>
    </location>
</feature>
<evidence type="ECO:0000259" key="5">
    <source>
        <dbReference type="Pfam" id="PF17147"/>
    </source>
</evidence>
<evidence type="ECO:0000313" key="7">
    <source>
        <dbReference type="Proteomes" id="UP000777784"/>
    </source>
</evidence>
<dbReference type="InterPro" id="IPR022367">
    <property type="entry name" value="2-oxoacid/accept_OxRdtase_asu"/>
</dbReference>
<dbReference type="InterPro" id="IPR002880">
    <property type="entry name" value="Pyrv_Fd/Flavodoxin_OxRdtase_N"/>
</dbReference>
<dbReference type="GO" id="GO:0006979">
    <property type="term" value="P:response to oxidative stress"/>
    <property type="evidence" value="ECO:0007669"/>
    <property type="project" value="TreeGrafter"/>
</dbReference>
<dbReference type="InterPro" id="IPR009014">
    <property type="entry name" value="Transketo_C/PFOR_II"/>
</dbReference>
<dbReference type="Gene3D" id="3.40.920.10">
    <property type="entry name" value="Pyruvate-ferredoxin oxidoreductase, PFOR, domain III"/>
    <property type="match status" value="1"/>
</dbReference>
<feature type="region of interest" description="Disordered" evidence="2">
    <location>
        <begin position="1"/>
        <end position="56"/>
    </location>
</feature>
<dbReference type="Gene3D" id="3.40.50.970">
    <property type="match status" value="1"/>
</dbReference>
<dbReference type="GO" id="GO:0016903">
    <property type="term" value="F:oxidoreductase activity, acting on the aldehyde or oxo group of donors"/>
    <property type="evidence" value="ECO:0007669"/>
    <property type="project" value="InterPro"/>
</dbReference>
<proteinExistence type="predicted"/>
<evidence type="ECO:0000256" key="1">
    <source>
        <dbReference type="ARBA" id="ARBA00023002"/>
    </source>
</evidence>
<protein>
    <submittedName>
        <fullName evidence="6">2-oxoacid:acceptor oxidoreductase subunit alpha</fullName>
    </submittedName>
</protein>
<dbReference type="InterPro" id="IPR029061">
    <property type="entry name" value="THDP-binding"/>
</dbReference>
<dbReference type="InterPro" id="IPR050722">
    <property type="entry name" value="Pyruvate:ferred/Flavod_OxRd"/>
</dbReference>
<comment type="caution">
    <text evidence="6">The sequence shown here is derived from an EMBL/GenBank/DDBJ whole genome shotgun (WGS) entry which is preliminary data.</text>
</comment>
<reference evidence="6" key="1">
    <citation type="submission" date="2021-05" db="EMBL/GenBank/DDBJ databases">
        <title>Energy efficiency and biological interactions define the core microbiome of deep oligotrophic groundwater.</title>
        <authorList>
            <person name="Mehrshad M."/>
            <person name="Lopez-Fernandez M."/>
            <person name="Bell E."/>
            <person name="Bernier-Latmani R."/>
            <person name="Bertilsson S."/>
            <person name="Dopson M."/>
        </authorList>
    </citation>
    <scope>NUCLEOTIDE SEQUENCE</scope>
    <source>
        <strain evidence="6">Modern_marine.mb.64</strain>
    </source>
</reference>
<organism evidence="6 7">
    <name type="scientific">Eiseniibacteriota bacterium</name>
    <dbReference type="NCBI Taxonomy" id="2212470"/>
    <lineage>
        <taxon>Bacteria</taxon>
        <taxon>Candidatus Eiseniibacteriota</taxon>
    </lineage>
</organism>
<dbReference type="InterPro" id="IPR019752">
    <property type="entry name" value="Pyrv/ketoisovalerate_OxRed_cat"/>
</dbReference>
<gene>
    <name evidence="6" type="ORF">KJ970_04005</name>
</gene>
<dbReference type="EMBL" id="JAHJDP010000023">
    <property type="protein sequence ID" value="MBU2690067.1"/>
    <property type="molecule type" value="Genomic_DNA"/>
</dbReference>
<dbReference type="InterPro" id="IPR002869">
    <property type="entry name" value="Pyrv_flavodox_OxRed_cen"/>
</dbReference>
<keyword evidence="1" id="KW-0560">Oxidoreductase</keyword>
<evidence type="ECO:0000256" key="2">
    <source>
        <dbReference type="SAM" id="MobiDB-lite"/>
    </source>
</evidence>
<dbReference type="Pfam" id="PF01558">
    <property type="entry name" value="POR"/>
    <property type="match status" value="1"/>
</dbReference>
<dbReference type="SUPFAM" id="SSF53323">
    <property type="entry name" value="Pyruvate-ferredoxin oxidoreductase, PFOR, domain III"/>
    <property type="match status" value="1"/>
</dbReference>
<dbReference type="Gene3D" id="3.40.50.920">
    <property type="match status" value="1"/>
</dbReference>
<feature type="domain" description="Pyruvate/ketoisovalerate oxidoreductase catalytic" evidence="3">
    <location>
        <begin position="66"/>
        <end position="253"/>
    </location>
</feature>
<dbReference type="FunFam" id="3.40.50.970:FF:000022">
    <property type="entry name" value="2-oxoglutarate ferredoxin oxidoreductase alpha subunit"/>
    <property type="match status" value="1"/>
</dbReference>
<dbReference type="SUPFAM" id="SSF52922">
    <property type="entry name" value="TK C-terminal domain-like"/>
    <property type="match status" value="1"/>
</dbReference>
<dbReference type="PANTHER" id="PTHR32154">
    <property type="entry name" value="PYRUVATE-FLAVODOXIN OXIDOREDUCTASE-RELATED"/>
    <property type="match status" value="1"/>
</dbReference>
<dbReference type="Pfam" id="PF17147">
    <property type="entry name" value="PFOR_II"/>
    <property type="match status" value="1"/>
</dbReference>
<sequence length="665" mass="73285">MSQKKREASTKNRDPQRPEVTPTEKNPEKKSPASDGPSRPRKEPQRHQPTREQRDHVVLRLAGDSGDGMQLTGNQFTRTSALFGNDVATLPDYPSEIRAPKGTLPGVSAFQINFSSLDIHTPGDRPDVLVAMNPAALRVNLTDLEPGAIIVANTGTFIEREFKKAGYTTNPLEDGSLDGFRVISVDISYLTNQALQEIDLSTQVKDSCKNFFALGLMYWLFNRPMTATESWIKEKFKPTPTLCEANLRALQAGWAYGEATELFQNTYEVPPTVLPPGKYRNINGNSAVALGLIAAAQKSGRPLFYGSYPITPASDILHELSRYKKYDVLTFQAEDEIAAMCSTIGAAFGGSIAATATSGPGLDLKEESIGLAYIMELPIVIINVQRGGPSTGLPTKTEQSDLLTAIYGRHGDADLPVIAASSPPELFHMTYEAVRLAVKYMTPIILLSDGYLANGAEPWNIPKYKDLPPIKVNFRTDPEGFQPYLRDPITLSRPWVVPGTPGMEHRVGGLERDAETGSVSQDPLNHEKMSKLRADKVMRIADDIPPAVVEGSQEGDILIVSWGSTYGPIQSIVQQFVDGGDTVGHVNLRYLNPFQKNLGEILKRFKRVLVFELNFGQLCLLLRGRFLIDARSYTKVQGQPFKQFEIHRAIERELKDMRAGKGAAK</sequence>
<name>A0A948W2K7_UNCEI</name>
<dbReference type="SUPFAM" id="SSF52518">
    <property type="entry name" value="Thiamin diphosphate-binding fold (THDP-binding)"/>
    <property type="match status" value="1"/>
</dbReference>
<feature type="compositionally biased region" description="Basic and acidic residues" evidence="2">
    <location>
        <begin position="25"/>
        <end position="56"/>
    </location>
</feature>
<dbReference type="Pfam" id="PF01855">
    <property type="entry name" value="POR_N"/>
    <property type="match status" value="1"/>
</dbReference>
<dbReference type="Proteomes" id="UP000777784">
    <property type="component" value="Unassembled WGS sequence"/>
</dbReference>
<feature type="compositionally biased region" description="Basic and acidic residues" evidence="2">
    <location>
        <begin position="1"/>
        <end position="17"/>
    </location>
</feature>
<dbReference type="AlphaFoldDB" id="A0A948W2K7"/>
<dbReference type="InterPro" id="IPR033412">
    <property type="entry name" value="PFOR_II"/>
</dbReference>
<evidence type="ECO:0000259" key="3">
    <source>
        <dbReference type="Pfam" id="PF01558"/>
    </source>
</evidence>
<evidence type="ECO:0000259" key="4">
    <source>
        <dbReference type="Pfam" id="PF01855"/>
    </source>
</evidence>
<evidence type="ECO:0000313" key="6">
    <source>
        <dbReference type="EMBL" id="MBU2690067.1"/>
    </source>
</evidence>
<accession>A0A948W2K7</accession>
<dbReference type="NCBIfam" id="TIGR03710">
    <property type="entry name" value="OAFO_sf"/>
    <property type="match status" value="1"/>
</dbReference>
<dbReference type="PANTHER" id="PTHR32154:SF20">
    <property type="entry name" value="2-OXOGLUTARATE OXIDOREDUCTASE SUBUNIT KORA"/>
    <property type="match status" value="1"/>
</dbReference>
<feature type="domain" description="Pyruvate flavodoxin/ferredoxin oxidoreductase pyrimidine binding" evidence="4">
    <location>
        <begin position="297"/>
        <end position="516"/>
    </location>
</feature>